<name>W1PPW6_AMBTC</name>
<reference evidence="3" key="1">
    <citation type="journal article" date="2013" name="Science">
        <title>The Amborella genome and the evolution of flowering plants.</title>
        <authorList>
            <consortium name="Amborella Genome Project"/>
        </authorList>
    </citation>
    <scope>NUCLEOTIDE SEQUENCE [LARGE SCALE GENOMIC DNA]</scope>
</reference>
<feature type="region of interest" description="Disordered" evidence="1">
    <location>
        <begin position="183"/>
        <end position="225"/>
    </location>
</feature>
<dbReference type="HOGENOM" id="CLU_1231381_0_0_1"/>
<evidence type="ECO:0000313" key="3">
    <source>
        <dbReference type="Proteomes" id="UP000017836"/>
    </source>
</evidence>
<sequence>MEEGEIEEEEVARVVGSESLVAFLSISRSEVGMVVKNLGSDNVNKGNGYLVASNEWQKVTLRKCKSQGLELTHVDVGVVLSDKPRQKCQKQKKRHNNYFPQDFQNLKIKKRWIPVGRFRNLAPGMLNENGHLLPLTFPSAFIKDSSVSELVNPSFSVRPQGPPNLLTFGNVGVVDPSKDQLTYGRPLGPSNPLVFGRFGGEGDPSNSETRSRSHDAPSLEKDTLA</sequence>
<protein>
    <submittedName>
        <fullName evidence="2">Uncharacterized protein</fullName>
    </submittedName>
</protein>
<gene>
    <name evidence="2" type="ORF">AMTR_s00035p00223940</name>
</gene>
<dbReference type="Gramene" id="ERN12082">
    <property type="protein sequence ID" value="ERN12082"/>
    <property type="gene ID" value="AMTR_s00035p00223940"/>
</dbReference>
<dbReference type="AlphaFoldDB" id="W1PPW6"/>
<evidence type="ECO:0000313" key="2">
    <source>
        <dbReference type="EMBL" id="ERN12082.1"/>
    </source>
</evidence>
<feature type="compositionally biased region" description="Basic and acidic residues" evidence="1">
    <location>
        <begin position="209"/>
        <end position="225"/>
    </location>
</feature>
<dbReference type="EMBL" id="KI392639">
    <property type="protein sequence ID" value="ERN12082.1"/>
    <property type="molecule type" value="Genomic_DNA"/>
</dbReference>
<accession>W1PPW6</accession>
<dbReference type="Proteomes" id="UP000017836">
    <property type="component" value="Unassembled WGS sequence"/>
</dbReference>
<keyword evidence="3" id="KW-1185">Reference proteome</keyword>
<organism evidence="2 3">
    <name type="scientific">Amborella trichopoda</name>
    <dbReference type="NCBI Taxonomy" id="13333"/>
    <lineage>
        <taxon>Eukaryota</taxon>
        <taxon>Viridiplantae</taxon>
        <taxon>Streptophyta</taxon>
        <taxon>Embryophyta</taxon>
        <taxon>Tracheophyta</taxon>
        <taxon>Spermatophyta</taxon>
        <taxon>Magnoliopsida</taxon>
        <taxon>Amborellales</taxon>
        <taxon>Amborellaceae</taxon>
        <taxon>Amborella</taxon>
    </lineage>
</organism>
<proteinExistence type="predicted"/>
<evidence type="ECO:0000256" key="1">
    <source>
        <dbReference type="SAM" id="MobiDB-lite"/>
    </source>
</evidence>